<dbReference type="SUPFAM" id="SSF46785">
    <property type="entry name" value="Winged helix' DNA-binding domain"/>
    <property type="match status" value="1"/>
</dbReference>
<sequence>MQLSRTHFIILSCLVQDEATNNVNAMTLKEMQESLKAMGYTYNSFYKAAETLRAYGYLKLGLSVGNSKSYYITEEGKQALESIKNGGNEDGKGDWICGDRTSWWEHRGAPGEAGT</sequence>
<organism evidence="1 2">
    <name type="scientific">Laedolimicola ammoniilytica</name>
    <dbReference type="NCBI Taxonomy" id="2981771"/>
    <lineage>
        <taxon>Bacteria</taxon>
        <taxon>Bacillati</taxon>
        <taxon>Bacillota</taxon>
        <taxon>Clostridia</taxon>
        <taxon>Lachnospirales</taxon>
        <taxon>Lachnospiraceae</taxon>
        <taxon>Laedolimicola</taxon>
    </lineage>
</organism>
<proteinExistence type="predicted"/>
<dbReference type="InterPro" id="IPR036388">
    <property type="entry name" value="WH-like_DNA-bd_sf"/>
</dbReference>
<accession>A0ABT2RYG0</accession>
<keyword evidence="2" id="KW-1185">Reference proteome</keyword>
<evidence type="ECO:0000313" key="1">
    <source>
        <dbReference type="EMBL" id="MCU6697252.1"/>
    </source>
</evidence>
<protein>
    <submittedName>
        <fullName evidence="1">Uncharacterized protein</fullName>
    </submittedName>
</protein>
<comment type="caution">
    <text evidence="1">The sequence shown here is derived from an EMBL/GenBank/DDBJ whole genome shotgun (WGS) entry which is preliminary data.</text>
</comment>
<dbReference type="Gene3D" id="1.10.10.10">
    <property type="entry name" value="Winged helix-like DNA-binding domain superfamily/Winged helix DNA-binding domain"/>
    <property type="match status" value="1"/>
</dbReference>
<gene>
    <name evidence="1" type="ORF">OCV63_10125</name>
</gene>
<dbReference type="InterPro" id="IPR036390">
    <property type="entry name" value="WH_DNA-bd_sf"/>
</dbReference>
<dbReference type="EMBL" id="JAOQKC010000012">
    <property type="protein sequence ID" value="MCU6697252.1"/>
    <property type="molecule type" value="Genomic_DNA"/>
</dbReference>
<reference evidence="1 2" key="1">
    <citation type="journal article" date="2021" name="ISME Commun">
        <title>Automated analysis of genomic sequences facilitates high-throughput and comprehensive description of bacteria.</title>
        <authorList>
            <person name="Hitch T.C.A."/>
        </authorList>
    </citation>
    <scope>NUCLEOTIDE SEQUENCE [LARGE SCALE GENOMIC DNA]</scope>
    <source>
        <strain evidence="1 2">Sanger_04</strain>
    </source>
</reference>
<dbReference type="Proteomes" id="UP001652461">
    <property type="component" value="Unassembled WGS sequence"/>
</dbReference>
<evidence type="ECO:0000313" key="2">
    <source>
        <dbReference type="Proteomes" id="UP001652461"/>
    </source>
</evidence>
<dbReference type="RefSeq" id="WP_158363708.1">
    <property type="nucleotide sequence ID" value="NZ_JAOQKC010000012.1"/>
</dbReference>
<name>A0ABT2RYG0_9FIRM</name>